<dbReference type="PANTHER" id="PTHR24203:SF86">
    <property type="entry name" value="PROTEASOME 26S SUBUNIT, NON-ATPASE 10"/>
    <property type="match status" value="1"/>
</dbReference>
<dbReference type="Pfam" id="PF12796">
    <property type="entry name" value="Ank_2"/>
    <property type="match status" value="2"/>
</dbReference>
<evidence type="ECO:0000256" key="2">
    <source>
        <dbReference type="ARBA" id="ARBA00022737"/>
    </source>
</evidence>
<dbReference type="SUPFAM" id="SSF90229">
    <property type="entry name" value="CCCH zinc finger"/>
    <property type="match status" value="2"/>
</dbReference>
<evidence type="ECO:0000256" key="1">
    <source>
        <dbReference type="ARBA" id="ARBA00022723"/>
    </source>
</evidence>
<dbReference type="InterPro" id="IPR012677">
    <property type="entry name" value="Nucleotide-bd_a/b_plait_sf"/>
</dbReference>
<keyword evidence="2" id="KW-0677">Repeat</keyword>
<feature type="compositionally biased region" description="Low complexity" evidence="9">
    <location>
        <begin position="1013"/>
        <end position="1022"/>
    </location>
</feature>
<evidence type="ECO:0000259" key="11">
    <source>
        <dbReference type="PROSITE" id="PS50103"/>
    </source>
</evidence>
<dbReference type="PROSITE" id="PS50088">
    <property type="entry name" value="ANK_REPEAT"/>
    <property type="match status" value="4"/>
</dbReference>
<dbReference type="GO" id="GO:0008270">
    <property type="term" value="F:zinc ion binding"/>
    <property type="evidence" value="ECO:0007669"/>
    <property type="project" value="UniProtKB-KW"/>
</dbReference>
<dbReference type="InterPro" id="IPR035979">
    <property type="entry name" value="RBD_domain_sf"/>
</dbReference>
<keyword evidence="4 8" id="KW-0862">Zinc</keyword>
<evidence type="ECO:0000256" key="4">
    <source>
        <dbReference type="ARBA" id="ARBA00022833"/>
    </source>
</evidence>
<feature type="domain" description="RRM" evidence="10">
    <location>
        <begin position="1031"/>
        <end position="1112"/>
    </location>
</feature>
<dbReference type="InterPro" id="IPR000504">
    <property type="entry name" value="RRM_dom"/>
</dbReference>
<dbReference type="EMBL" id="LVLJ01002890">
    <property type="protein sequence ID" value="OAE23310.1"/>
    <property type="molecule type" value="Genomic_DNA"/>
</dbReference>
<feature type="compositionally biased region" description="Basic and acidic residues" evidence="9">
    <location>
        <begin position="151"/>
        <end position="163"/>
    </location>
</feature>
<protein>
    <submittedName>
        <fullName evidence="12">Uncharacterized protein</fullName>
    </submittedName>
</protein>
<evidence type="ECO:0000256" key="3">
    <source>
        <dbReference type="ARBA" id="ARBA00022771"/>
    </source>
</evidence>
<dbReference type="GO" id="GO:0010468">
    <property type="term" value="P:regulation of gene expression"/>
    <property type="evidence" value="ECO:0007669"/>
    <property type="project" value="UniProtKB-ARBA"/>
</dbReference>
<evidence type="ECO:0000259" key="10">
    <source>
        <dbReference type="PROSITE" id="PS50102"/>
    </source>
</evidence>
<feature type="compositionally biased region" description="Polar residues" evidence="9">
    <location>
        <begin position="1460"/>
        <end position="1471"/>
    </location>
</feature>
<feature type="domain" description="C3H1-type" evidence="11">
    <location>
        <begin position="963"/>
        <end position="991"/>
    </location>
</feature>
<evidence type="ECO:0000256" key="7">
    <source>
        <dbReference type="PROSITE-ProRule" id="PRU00176"/>
    </source>
</evidence>
<accession>A0A176VQZ3</accession>
<dbReference type="Pfam" id="PF00642">
    <property type="entry name" value="zf-CCCH"/>
    <property type="match status" value="1"/>
</dbReference>
<feature type="compositionally biased region" description="Polar residues" evidence="9">
    <location>
        <begin position="1255"/>
        <end position="1270"/>
    </location>
</feature>
<dbReference type="PROSITE" id="PS50297">
    <property type="entry name" value="ANK_REP_REGION"/>
    <property type="match status" value="3"/>
</dbReference>
<dbReference type="Pfam" id="PF00076">
    <property type="entry name" value="RRM_1"/>
    <property type="match status" value="1"/>
</dbReference>
<dbReference type="SMART" id="SM00360">
    <property type="entry name" value="RRM"/>
    <property type="match status" value="1"/>
</dbReference>
<dbReference type="FunFam" id="4.10.1000.10:FF:000001">
    <property type="entry name" value="zinc finger CCCH domain-containing protein 15-like"/>
    <property type="match status" value="1"/>
</dbReference>
<dbReference type="SUPFAM" id="SSF54928">
    <property type="entry name" value="RNA-binding domain, RBD"/>
    <property type="match status" value="1"/>
</dbReference>
<dbReference type="Gene3D" id="3.30.70.330">
    <property type="match status" value="1"/>
</dbReference>
<evidence type="ECO:0000313" key="13">
    <source>
        <dbReference type="Proteomes" id="UP000077202"/>
    </source>
</evidence>
<feature type="repeat" description="ANK" evidence="6">
    <location>
        <begin position="272"/>
        <end position="304"/>
    </location>
</feature>
<dbReference type="SMART" id="SM00356">
    <property type="entry name" value="ZnF_C3H1"/>
    <property type="match status" value="2"/>
</dbReference>
<dbReference type="PROSITE" id="PS50103">
    <property type="entry name" value="ZF_C3H1"/>
    <property type="match status" value="2"/>
</dbReference>
<dbReference type="Proteomes" id="UP000077202">
    <property type="component" value="Unassembled WGS sequence"/>
</dbReference>
<proteinExistence type="predicted"/>
<feature type="region of interest" description="Disordered" evidence="9">
    <location>
        <begin position="1380"/>
        <end position="1402"/>
    </location>
</feature>
<evidence type="ECO:0000256" key="5">
    <source>
        <dbReference type="ARBA" id="ARBA00023043"/>
    </source>
</evidence>
<dbReference type="Gene3D" id="4.10.1000.10">
    <property type="entry name" value="Zinc finger, CCCH-type"/>
    <property type="match status" value="2"/>
</dbReference>
<feature type="zinc finger region" description="C3H1-type" evidence="8">
    <location>
        <begin position="963"/>
        <end position="991"/>
    </location>
</feature>
<dbReference type="SMART" id="SM00248">
    <property type="entry name" value="ANK"/>
    <property type="match status" value="6"/>
</dbReference>
<sequence>MEDEGMGLRKIESECRVDSLLNGKAMGELGSGESPVEACWKDVALGVDCLLFDSCSGFVRSFRALLLLGRAGVSLTRLSARVPARNRSHDEIALLSTFVLSRSQKPLGIIFAGSAALNGDRSSRGGAEQLSVSECSGQNLGKMFAVFVEGSKDSDSEGTDRRPPLQGPDIKAMEKILKPALKPALRKLVHEDDSEGLEEALEAERSANPKPPAKKNKKKSAATGSKEDDEFSILGRRILHFACALDAVECCKLLITSQSFPRVWVDAVDEVDQRSALHVASQNHSRRCIEVLLKQGANVSLKNKQQSVPLEEALLSTKLQVDWDFLTPAAQIVEKVREKDLVALRALETKCKDQLIHVAFKLAKGLKLVPLVALLIVARGSYVVNSVAKKVEGEEDSVGTLVDLLLGKALAYSSVCPLDKSASKCKKSFSDGLGEVWSGETGRLLRKGSCEADGSAVDTKYRRNSGDWETPVETKHRYDLEEGCSEIKHRKDLSEWEEITSKYRSNGTEGESSGSDSKFRRTSSGGDMDKPAGKHVEDKCSAGGEDLETNCKIARKLLECVLLFGPRLSAHPQSPSLPPLLRAAQANDEVLLSLLLEAGAPINETDSDGNTALHWALRQATPVNKRSVNSKLVKRLLDASANVLMGNKLGATPVHTAAGHGHFEALSLILEKEAGGVNVMAATKETPLHYSVKNNHLLCTAILLTHGANRNVSSLRSQKPFQLAPSPEMRALLSLDEATLREQSWETLYQTLAIAAQQQVPPMCTDGAGPILPLSFSQAAAQPPPMSQMRSQFHCPPVMPHSSGVHPISFSQSLSMPSLHELYGQAPSQAKSSQHYQLQPALRHHMSLPSPHESNPAWNSSWLALQKAAQKQVLNGTELSQVGDGDLINGKSNVNLPAYKTVLCRFFGTSDGCGWGNKCHFAHSEEELMAGQQKLKTAGEKIEGLASKGVQLLPDAGDQGVKNFKTKLCMHHEKMGTCPHGGKCKFAHGEGELRPLSASSSMIPTMRVGPRPSTSSSLASSGSEDDDTSVRKVFVGGLPHFIHSDELWEFFEQEFGKVVDAVVICGNDEEGKPRSRGFGFVLFAEQKDADEAVRKHYFPFRGKKVEVKRAQARLDSPSGDEAGKMTSCFSSGISSPAAPQSPALPSTMPGVNLFNDGMQLPSSTGVSAQPIWSLPSLSVDTSQEGVQTSPLFSQNRGQLLSQNSMPYLSEHNRHPHLLNGGQSLSQNSGIVPSQDSGQFYQNNLPYPSGREIHHSVNQPIARSSRSQLETSPMVPKSYSDPSPLLAYSSSPVKTSVPPALSSYSNGSVSHNSTSHHPFSYYVDDNSQSYFSATPPTPSQSSDTNQGAEDEEFSQLLELLKAPSTSSHSSSQVRVPASVSSISSPITNRGGHQVFPAQNGGKEASSMYSRESFLHLPYTGASQAMNNYSGATSTQLPEGFREFPQSSAKYKEVGQASNGVGYTSNLPSTHGYSSHPPVGSKVGSDSSSDLASYRGVMGAVGGAPSNVMSVLLPGFSNSQQGSHLYDSSHASTFELSR</sequence>
<feature type="region of interest" description="Disordered" evidence="9">
    <location>
        <begin position="151"/>
        <end position="171"/>
    </location>
</feature>
<dbReference type="Pfam" id="PF13637">
    <property type="entry name" value="Ank_4"/>
    <property type="match status" value="1"/>
</dbReference>
<feature type="region of interest" description="Disordered" evidence="9">
    <location>
        <begin position="1209"/>
        <end position="1309"/>
    </location>
</feature>
<feature type="repeat" description="ANK" evidence="6">
    <location>
        <begin position="649"/>
        <end position="674"/>
    </location>
</feature>
<keyword evidence="7" id="KW-0694">RNA-binding</keyword>
<feature type="compositionally biased region" description="Low complexity" evidence="9">
    <location>
        <begin position="1475"/>
        <end position="1486"/>
    </location>
</feature>
<feature type="region of interest" description="Disordered" evidence="9">
    <location>
        <begin position="196"/>
        <end position="226"/>
    </location>
</feature>
<dbReference type="GO" id="GO:0003723">
    <property type="term" value="F:RNA binding"/>
    <property type="evidence" value="ECO:0007669"/>
    <property type="project" value="UniProtKB-UniRule"/>
</dbReference>
<feature type="repeat" description="ANK" evidence="6">
    <location>
        <begin position="683"/>
        <end position="715"/>
    </location>
</feature>
<keyword evidence="5 6" id="KW-0040">ANK repeat</keyword>
<feature type="domain" description="C3H1-type" evidence="11">
    <location>
        <begin position="898"/>
        <end position="926"/>
    </location>
</feature>
<feature type="region of interest" description="Disordered" evidence="9">
    <location>
        <begin position="503"/>
        <end position="541"/>
    </location>
</feature>
<dbReference type="PROSITE" id="PS50102">
    <property type="entry name" value="RRM"/>
    <property type="match status" value="1"/>
</dbReference>
<name>A0A176VQZ3_MARPO</name>
<feature type="compositionally biased region" description="Polar residues" evidence="9">
    <location>
        <begin position="503"/>
        <end position="516"/>
    </location>
</feature>
<keyword evidence="1 8" id="KW-0479">Metal-binding</keyword>
<evidence type="ECO:0000256" key="8">
    <source>
        <dbReference type="PROSITE-ProRule" id="PRU00723"/>
    </source>
</evidence>
<keyword evidence="3 8" id="KW-0863">Zinc-finger</keyword>
<comment type="caution">
    <text evidence="12">The sequence shown here is derived from an EMBL/GenBank/DDBJ whole genome shotgun (WGS) entry which is preliminary data.</text>
</comment>
<dbReference type="InterPro" id="IPR036855">
    <property type="entry name" value="Znf_CCCH_sf"/>
</dbReference>
<keyword evidence="13" id="KW-1185">Reference proteome</keyword>
<dbReference type="PANTHER" id="PTHR24203">
    <property type="entry name" value="ANKYRIN REPEAT FAMILY PROTEIN"/>
    <property type="match status" value="1"/>
</dbReference>
<feature type="compositionally biased region" description="Polar residues" evidence="9">
    <location>
        <begin position="1220"/>
        <end position="1245"/>
    </location>
</feature>
<feature type="repeat" description="ANK" evidence="6">
    <location>
        <begin position="575"/>
        <end position="607"/>
    </location>
</feature>
<feature type="compositionally biased region" description="Basic and acidic residues" evidence="9">
    <location>
        <begin position="527"/>
        <end position="540"/>
    </location>
</feature>
<feature type="region of interest" description="Disordered" evidence="9">
    <location>
        <begin position="1460"/>
        <end position="1486"/>
    </location>
</feature>
<dbReference type="InterPro" id="IPR000571">
    <property type="entry name" value="Znf_CCCH"/>
</dbReference>
<feature type="region of interest" description="Disordered" evidence="9">
    <location>
        <begin position="1002"/>
        <end position="1027"/>
    </location>
</feature>
<feature type="zinc finger region" description="C3H1-type" evidence="8">
    <location>
        <begin position="898"/>
        <end position="926"/>
    </location>
</feature>
<evidence type="ECO:0000256" key="9">
    <source>
        <dbReference type="SAM" id="MobiDB-lite"/>
    </source>
</evidence>
<dbReference type="InterPro" id="IPR002110">
    <property type="entry name" value="Ankyrin_rpt"/>
</dbReference>
<dbReference type="InterPro" id="IPR036770">
    <property type="entry name" value="Ankyrin_rpt-contain_sf"/>
</dbReference>
<evidence type="ECO:0000313" key="12">
    <source>
        <dbReference type="EMBL" id="OAE23310.1"/>
    </source>
</evidence>
<feature type="compositionally biased region" description="Polar residues" evidence="9">
    <location>
        <begin position="1326"/>
        <end position="1346"/>
    </location>
</feature>
<gene>
    <name evidence="12" type="ORF">AXG93_1713s1100</name>
</gene>
<dbReference type="Gene3D" id="1.25.40.20">
    <property type="entry name" value="Ankyrin repeat-containing domain"/>
    <property type="match status" value="3"/>
</dbReference>
<dbReference type="SUPFAM" id="SSF48403">
    <property type="entry name" value="Ankyrin repeat"/>
    <property type="match status" value="2"/>
</dbReference>
<reference evidence="12" key="1">
    <citation type="submission" date="2016-03" db="EMBL/GenBank/DDBJ databases">
        <title>Mechanisms controlling the formation of the plant cell surface in tip-growing cells are functionally conserved among land plants.</title>
        <authorList>
            <person name="Honkanen S."/>
            <person name="Jones V.A."/>
            <person name="Morieri G."/>
            <person name="Champion C."/>
            <person name="Hetherington A.J."/>
            <person name="Kelly S."/>
            <person name="Saint-Marcoux D."/>
            <person name="Proust H."/>
            <person name="Prescott H."/>
            <person name="Dolan L."/>
        </authorList>
    </citation>
    <scope>NUCLEOTIDE SEQUENCE [LARGE SCALE GENOMIC DNA]</scope>
    <source>
        <tissue evidence="12">Whole gametophyte</tissue>
    </source>
</reference>
<evidence type="ECO:0000256" key="6">
    <source>
        <dbReference type="PROSITE-ProRule" id="PRU00023"/>
    </source>
</evidence>
<organism evidence="12 13">
    <name type="scientific">Marchantia polymorpha subsp. ruderalis</name>
    <dbReference type="NCBI Taxonomy" id="1480154"/>
    <lineage>
        <taxon>Eukaryota</taxon>
        <taxon>Viridiplantae</taxon>
        <taxon>Streptophyta</taxon>
        <taxon>Embryophyta</taxon>
        <taxon>Marchantiophyta</taxon>
        <taxon>Marchantiopsida</taxon>
        <taxon>Marchantiidae</taxon>
        <taxon>Marchantiales</taxon>
        <taxon>Marchantiaceae</taxon>
        <taxon>Marchantia</taxon>
    </lineage>
</organism>
<feature type="region of interest" description="Disordered" evidence="9">
    <location>
        <begin position="1326"/>
        <end position="1350"/>
    </location>
</feature>